<accession>A0ABQ2ZJ19</accession>
<evidence type="ECO:0000256" key="2">
    <source>
        <dbReference type="SAM" id="SignalP"/>
    </source>
</evidence>
<feature type="compositionally biased region" description="Low complexity" evidence="1">
    <location>
        <begin position="154"/>
        <end position="170"/>
    </location>
</feature>
<feature type="domain" description="DUF2059" evidence="3">
    <location>
        <begin position="77"/>
        <end position="133"/>
    </location>
</feature>
<dbReference type="RefSeq" id="WP_189439729.1">
    <property type="nucleotide sequence ID" value="NZ_BMXT01000001.1"/>
</dbReference>
<organism evidence="4 5">
    <name type="scientific">Rhodanobacter panaciterrae</name>
    <dbReference type="NCBI Taxonomy" id="490572"/>
    <lineage>
        <taxon>Bacteria</taxon>
        <taxon>Pseudomonadati</taxon>
        <taxon>Pseudomonadota</taxon>
        <taxon>Gammaproteobacteria</taxon>
        <taxon>Lysobacterales</taxon>
        <taxon>Rhodanobacteraceae</taxon>
        <taxon>Rhodanobacter</taxon>
    </lineage>
</organism>
<feature type="chain" id="PRO_5046219625" description="DUF2059 domain-containing protein" evidence="2">
    <location>
        <begin position="24"/>
        <end position="170"/>
    </location>
</feature>
<dbReference type="Proteomes" id="UP000621898">
    <property type="component" value="Unassembled WGS sequence"/>
</dbReference>
<evidence type="ECO:0000259" key="3">
    <source>
        <dbReference type="Pfam" id="PF09832"/>
    </source>
</evidence>
<feature type="signal peptide" evidence="2">
    <location>
        <begin position="1"/>
        <end position="23"/>
    </location>
</feature>
<keyword evidence="5" id="KW-1185">Reference proteome</keyword>
<protein>
    <recommendedName>
        <fullName evidence="3">DUF2059 domain-containing protein</fullName>
    </recommendedName>
</protein>
<evidence type="ECO:0000256" key="1">
    <source>
        <dbReference type="SAM" id="MobiDB-lite"/>
    </source>
</evidence>
<name>A0ABQ2ZJ19_9GAMM</name>
<sequence>MRKWIGIAAGVGLALGVAGQAVAAQPSEQQVRQLFEVMHMSQMFSQMNSQMAGVMGQAVPCVPASYWQGFIDANGSQELLGRMVPIYQSHFTADDVAGLLKFYQSPLGQKVITQMPLTMAEGMKVGQQWGRERGQAMIQQLQQKGTLDAQGRCPASPAASAPKPVSKSGH</sequence>
<evidence type="ECO:0000313" key="4">
    <source>
        <dbReference type="EMBL" id="GGY17534.1"/>
    </source>
</evidence>
<dbReference type="Pfam" id="PF09832">
    <property type="entry name" value="DUF2059"/>
    <property type="match status" value="1"/>
</dbReference>
<dbReference type="EMBL" id="BMXT01000001">
    <property type="protein sequence ID" value="GGY17534.1"/>
    <property type="molecule type" value="Genomic_DNA"/>
</dbReference>
<gene>
    <name evidence="4" type="ORF">GCM10008098_06500</name>
</gene>
<keyword evidence="2" id="KW-0732">Signal</keyword>
<evidence type="ECO:0000313" key="5">
    <source>
        <dbReference type="Proteomes" id="UP000621898"/>
    </source>
</evidence>
<proteinExistence type="predicted"/>
<feature type="region of interest" description="Disordered" evidence="1">
    <location>
        <begin position="146"/>
        <end position="170"/>
    </location>
</feature>
<comment type="caution">
    <text evidence="4">The sequence shown here is derived from an EMBL/GenBank/DDBJ whole genome shotgun (WGS) entry which is preliminary data.</text>
</comment>
<dbReference type="InterPro" id="IPR018637">
    <property type="entry name" value="DUF2059"/>
</dbReference>
<reference evidence="5" key="1">
    <citation type="journal article" date="2019" name="Int. J. Syst. Evol. Microbiol.">
        <title>The Global Catalogue of Microorganisms (GCM) 10K type strain sequencing project: providing services to taxonomists for standard genome sequencing and annotation.</title>
        <authorList>
            <consortium name="The Broad Institute Genomics Platform"/>
            <consortium name="The Broad Institute Genome Sequencing Center for Infectious Disease"/>
            <person name="Wu L."/>
            <person name="Ma J."/>
        </authorList>
    </citation>
    <scope>NUCLEOTIDE SEQUENCE [LARGE SCALE GENOMIC DNA]</scope>
    <source>
        <strain evidence="5">KCTC 22232</strain>
    </source>
</reference>